<evidence type="ECO:0000313" key="3">
    <source>
        <dbReference type="EMBL" id="PVY45229.1"/>
    </source>
</evidence>
<dbReference type="EMBL" id="JABAEW010000127">
    <property type="protein sequence ID" value="NMD89433.1"/>
    <property type="molecule type" value="Genomic_DNA"/>
</dbReference>
<evidence type="ECO:0000313" key="5">
    <source>
        <dbReference type="Proteomes" id="UP000576225"/>
    </source>
</evidence>
<dbReference type="OrthoDB" id="9813502at2"/>
<sequence>MLHQGAQRNFIETRVNLPTAKSSREIARDVPPGIRAGSFFSSRISQAHVADYYRSTLDDYLKGGISRDECRNRMRRFARQHGLDDGSNALTNIGSTSRLNLIIDQNAKMAKAVGTYERMYSPGHLEAFPYVIYRASVRSKKPRASHQKYDGMIIRKDDPWLRTHTPPWEFNCTCELEECSEKRAGKGKVKTPTPSDQVKLESRSGFAFDPAQAFETHDLSSLHPVSRASIVRQAEEAVRNQELGSVGLIAAPPLQGTAPSPLPELGAVKDGFDAMKESARKEIEKVGLDPDRLPDYKEVNRAFEQAGRQGKNVPGSVIDKFPKEPFEVAKLNPRAAEAAGLPELPVKLGRGNPHYGIEHLWRNHKELFADPDAAIRLLKETLGNQNCRVVVSLKRAMVTEGTHREMRKVPICLKRIVLHNPQTQAYCVLVWDGKELKLVSWNNAGDDYGDSEWTLK</sequence>
<organism evidence="3 4">
    <name type="scientific">Victivallis vadensis</name>
    <dbReference type="NCBI Taxonomy" id="172901"/>
    <lineage>
        <taxon>Bacteria</taxon>
        <taxon>Pseudomonadati</taxon>
        <taxon>Lentisphaerota</taxon>
        <taxon>Lentisphaeria</taxon>
        <taxon>Victivallales</taxon>
        <taxon>Victivallaceae</taxon>
        <taxon>Victivallis</taxon>
    </lineage>
</organism>
<dbReference type="Proteomes" id="UP000576225">
    <property type="component" value="Unassembled WGS sequence"/>
</dbReference>
<dbReference type="GeneID" id="78294125"/>
<reference evidence="3 4" key="1">
    <citation type="submission" date="2018-04" db="EMBL/GenBank/DDBJ databases">
        <title>Genomic Encyclopedia of Type Strains, Phase IV (KMG-IV): sequencing the most valuable type-strain genomes for metagenomic binning, comparative biology and taxonomic classification.</title>
        <authorList>
            <person name="Goeker M."/>
        </authorList>
    </citation>
    <scope>NUCLEOTIDE SEQUENCE [LARGE SCALE GENOMIC DNA]</scope>
    <source>
        <strain evidence="3 4">DSM 14823</strain>
    </source>
</reference>
<accession>A0A2U1B973</accession>
<dbReference type="EMBL" id="QEKH01000003">
    <property type="protein sequence ID" value="PVY45229.1"/>
    <property type="molecule type" value="Genomic_DNA"/>
</dbReference>
<reference evidence="2 5" key="2">
    <citation type="submission" date="2020-04" db="EMBL/GenBank/DDBJ databases">
        <authorList>
            <person name="Hitch T.C.A."/>
            <person name="Wylensek D."/>
            <person name="Clavel T."/>
        </authorList>
    </citation>
    <scope>NUCLEOTIDE SEQUENCE [LARGE SCALE GENOMIC DNA]</scope>
    <source>
        <strain evidence="2 5">COR2-253-APC-1A</strain>
    </source>
</reference>
<proteinExistence type="predicted"/>
<dbReference type="Proteomes" id="UP000245959">
    <property type="component" value="Unassembled WGS sequence"/>
</dbReference>
<dbReference type="Pfam" id="PF04233">
    <property type="entry name" value="Phage_Mu_F"/>
    <property type="match status" value="1"/>
</dbReference>
<evidence type="ECO:0000313" key="4">
    <source>
        <dbReference type="Proteomes" id="UP000245959"/>
    </source>
</evidence>
<dbReference type="RefSeq" id="WP_116882800.1">
    <property type="nucleotide sequence ID" value="NZ_CABMMC010000020.1"/>
</dbReference>
<dbReference type="InterPro" id="IPR006528">
    <property type="entry name" value="Phage_head_morphogenesis_dom"/>
</dbReference>
<name>A0A2U1B973_9BACT</name>
<dbReference type="AlphaFoldDB" id="A0A2U1B973"/>
<evidence type="ECO:0000259" key="1">
    <source>
        <dbReference type="Pfam" id="PF04233"/>
    </source>
</evidence>
<evidence type="ECO:0000313" key="2">
    <source>
        <dbReference type="EMBL" id="NMD89433.1"/>
    </source>
</evidence>
<comment type="caution">
    <text evidence="3">The sequence shown here is derived from an EMBL/GenBank/DDBJ whole genome shotgun (WGS) entry which is preliminary data.</text>
</comment>
<feature type="domain" description="Phage head morphogenesis" evidence="1">
    <location>
        <begin position="61"/>
        <end position="176"/>
    </location>
</feature>
<keyword evidence="4" id="KW-1185">Reference proteome</keyword>
<gene>
    <name evidence="3" type="ORF">C8D82_103143</name>
    <name evidence="2" type="ORF">HF882_22890</name>
</gene>
<protein>
    <submittedName>
        <fullName evidence="3">Phage Mu protein F like protein</fullName>
    </submittedName>
</protein>